<reference evidence="2" key="1">
    <citation type="journal article" date="2023" name="IScience">
        <title>Live-bearing cockroach genome reveals convergent evolutionary mechanisms linked to viviparity in insects and beyond.</title>
        <authorList>
            <person name="Fouks B."/>
            <person name="Harrison M.C."/>
            <person name="Mikhailova A.A."/>
            <person name="Marchal E."/>
            <person name="English S."/>
            <person name="Carruthers M."/>
            <person name="Jennings E.C."/>
            <person name="Chiamaka E.L."/>
            <person name="Frigard R.A."/>
            <person name="Pippel M."/>
            <person name="Attardo G.M."/>
            <person name="Benoit J.B."/>
            <person name="Bornberg-Bauer E."/>
            <person name="Tobe S.S."/>
        </authorList>
    </citation>
    <scope>NUCLEOTIDE SEQUENCE</scope>
    <source>
        <strain evidence="2">Stay&amp;Tobe</strain>
    </source>
</reference>
<dbReference type="EMBL" id="JASPKZ010000465">
    <property type="protein sequence ID" value="KAJ9599891.1"/>
    <property type="molecule type" value="Genomic_DNA"/>
</dbReference>
<comment type="caution">
    <text evidence="2">The sequence shown here is derived from an EMBL/GenBank/DDBJ whole genome shotgun (WGS) entry which is preliminary data.</text>
</comment>
<evidence type="ECO:0000313" key="2">
    <source>
        <dbReference type="EMBL" id="KAJ9599891.1"/>
    </source>
</evidence>
<proteinExistence type="predicted"/>
<evidence type="ECO:0000256" key="1">
    <source>
        <dbReference type="SAM" id="MobiDB-lite"/>
    </source>
</evidence>
<accession>A0AAD8ERN5</accession>
<dbReference type="AlphaFoldDB" id="A0AAD8ERN5"/>
<sequence>MIGICIFPKCVNCKENDLVTLLPNINQHDETKTISMNSETPNIDVNPTKRRPKCIGLIDWIFDELVLGESTESTSSPTIKSTINTTPSSSSTSTTSAGKPSQSESSSTEGASSSTESTT</sequence>
<organism evidence="2 3">
    <name type="scientific">Diploptera punctata</name>
    <name type="common">Pacific beetle cockroach</name>
    <dbReference type="NCBI Taxonomy" id="6984"/>
    <lineage>
        <taxon>Eukaryota</taxon>
        <taxon>Metazoa</taxon>
        <taxon>Ecdysozoa</taxon>
        <taxon>Arthropoda</taxon>
        <taxon>Hexapoda</taxon>
        <taxon>Insecta</taxon>
        <taxon>Pterygota</taxon>
        <taxon>Neoptera</taxon>
        <taxon>Polyneoptera</taxon>
        <taxon>Dictyoptera</taxon>
        <taxon>Blattodea</taxon>
        <taxon>Blaberoidea</taxon>
        <taxon>Blaberidae</taxon>
        <taxon>Diplopterinae</taxon>
        <taxon>Diploptera</taxon>
    </lineage>
</organism>
<reference evidence="2" key="2">
    <citation type="submission" date="2023-05" db="EMBL/GenBank/DDBJ databases">
        <authorList>
            <person name="Fouks B."/>
        </authorList>
    </citation>
    <scope>NUCLEOTIDE SEQUENCE</scope>
    <source>
        <strain evidence="2">Stay&amp;Tobe</strain>
        <tissue evidence="2">Testes</tissue>
    </source>
</reference>
<keyword evidence="3" id="KW-1185">Reference proteome</keyword>
<feature type="region of interest" description="Disordered" evidence="1">
    <location>
        <begin position="70"/>
        <end position="119"/>
    </location>
</feature>
<evidence type="ECO:0000313" key="3">
    <source>
        <dbReference type="Proteomes" id="UP001233999"/>
    </source>
</evidence>
<dbReference type="Proteomes" id="UP001233999">
    <property type="component" value="Unassembled WGS sequence"/>
</dbReference>
<gene>
    <name evidence="2" type="ORF">L9F63_009838</name>
</gene>
<name>A0AAD8ERN5_DIPPU</name>
<protein>
    <submittedName>
        <fullName evidence="2">Uncharacterized protein</fullName>
    </submittedName>
</protein>